<dbReference type="CDD" id="cd03224">
    <property type="entry name" value="ABC_TM1139_LivF_branched"/>
    <property type="match status" value="1"/>
</dbReference>
<dbReference type="InterPro" id="IPR027417">
    <property type="entry name" value="P-loop_NTPase"/>
</dbReference>
<evidence type="ECO:0000256" key="2">
    <source>
        <dbReference type="ARBA" id="ARBA00022448"/>
    </source>
</evidence>
<dbReference type="PROSITE" id="PS50893">
    <property type="entry name" value="ABC_TRANSPORTER_2"/>
    <property type="match status" value="1"/>
</dbReference>
<proteinExistence type="inferred from homology"/>
<evidence type="ECO:0000259" key="7">
    <source>
        <dbReference type="PROSITE" id="PS50893"/>
    </source>
</evidence>
<dbReference type="eggNOG" id="COG0410">
    <property type="taxonomic scope" value="Bacteria"/>
</dbReference>
<dbReference type="KEGG" id="aol:S58_09430"/>
<evidence type="ECO:0000256" key="4">
    <source>
        <dbReference type="ARBA" id="ARBA00022840"/>
    </source>
</evidence>
<evidence type="ECO:0000313" key="9">
    <source>
        <dbReference type="Proteomes" id="UP000011841"/>
    </source>
</evidence>
<dbReference type="Gene3D" id="3.40.50.300">
    <property type="entry name" value="P-loop containing nucleotide triphosphate hydrolases"/>
    <property type="match status" value="1"/>
</dbReference>
<keyword evidence="2" id="KW-0813">Transport</keyword>
<dbReference type="PATRIC" id="fig|1245469.3.peg.961"/>
<keyword evidence="3" id="KW-0547">Nucleotide-binding</keyword>
<evidence type="ECO:0000256" key="1">
    <source>
        <dbReference type="ARBA" id="ARBA00005417"/>
    </source>
</evidence>
<dbReference type="InterPro" id="IPR003439">
    <property type="entry name" value="ABC_transporter-like_ATP-bd"/>
</dbReference>
<evidence type="ECO:0000256" key="5">
    <source>
        <dbReference type="ARBA" id="ARBA00022970"/>
    </source>
</evidence>
<dbReference type="Pfam" id="PF00005">
    <property type="entry name" value="ABC_tran"/>
    <property type="match status" value="1"/>
</dbReference>
<comment type="similarity">
    <text evidence="1">Belongs to the ABC transporter superfamily.</text>
</comment>
<dbReference type="EMBL" id="AP012603">
    <property type="protein sequence ID" value="BAM86954.1"/>
    <property type="molecule type" value="Genomic_DNA"/>
</dbReference>
<dbReference type="GO" id="GO:0016887">
    <property type="term" value="F:ATP hydrolysis activity"/>
    <property type="evidence" value="ECO:0007669"/>
    <property type="project" value="InterPro"/>
</dbReference>
<keyword evidence="4 8" id="KW-0067">ATP-binding</keyword>
<dbReference type="HOGENOM" id="CLU_000604_1_2_5"/>
<sequence>MQPLMLDPERRQASLPLAISNLKAWYGEVQALFGIDFTVSEGEVVVLLGRNGAGKSTILRVIMGLLQRQSGQVLLQGREVRSLRPSERAHLGLGYCPEERGIFASLTVAENMALSPRLGGSGMSDDEIFELFPNLRSRTRHLGGQLSGGEQQMLAIGRILRSGARTLLLDEPTEGLAPIIIRQIEQAITALKQRGYTILLVEQNLAFVLGVADRVVAIENGLVVDNCPTSEAERIEARLSKYIAV</sequence>
<comment type="function">
    <text evidence="6">Involved in beta-(1--&gt;2)glucan export. Transmembrane domains (TMD) form a pore in the inner membrane and the ATP-binding domain (NBD) is responsible for energy generation.</text>
</comment>
<keyword evidence="5" id="KW-0029">Amino-acid transport</keyword>
<dbReference type="PANTHER" id="PTHR43820:SF4">
    <property type="entry name" value="HIGH-AFFINITY BRANCHED-CHAIN AMINO ACID TRANSPORT ATP-BINDING PROTEIN LIVF"/>
    <property type="match status" value="1"/>
</dbReference>
<dbReference type="PROSITE" id="PS00211">
    <property type="entry name" value="ABC_TRANSPORTER_1"/>
    <property type="match status" value="1"/>
</dbReference>
<dbReference type="InterPro" id="IPR003593">
    <property type="entry name" value="AAA+_ATPase"/>
</dbReference>
<feature type="domain" description="ABC transporter" evidence="7">
    <location>
        <begin position="17"/>
        <end position="245"/>
    </location>
</feature>
<protein>
    <submittedName>
        <fullName evidence="8">High-affinity branched-chain amino acid transport ATP-binding protein BraG</fullName>
    </submittedName>
</protein>
<dbReference type="GO" id="GO:0015807">
    <property type="term" value="P:L-amino acid transport"/>
    <property type="evidence" value="ECO:0007669"/>
    <property type="project" value="TreeGrafter"/>
</dbReference>
<dbReference type="SMART" id="SM00382">
    <property type="entry name" value="AAA"/>
    <property type="match status" value="1"/>
</dbReference>
<evidence type="ECO:0000313" key="8">
    <source>
        <dbReference type="EMBL" id="BAM86954.1"/>
    </source>
</evidence>
<keyword evidence="9" id="KW-1185">Reference proteome</keyword>
<accession>M4Z1T6</accession>
<reference evidence="8 9" key="1">
    <citation type="journal article" date="2013" name="Appl. Environ. Microbiol.">
        <title>Genome analysis suggests that the soil oligotrophic bacterium Agromonas oligotrophica (Bradyrhizobium oligotrophicum) is a nitrogen-fixing symbiont of Aeschynomene indica.</title>
        <authorList>
            <person name="Okubo T."/>
            <person name="Fukushima S."/>
            <person name="Itakura M."/>
            <person name="Oshima K."/>
            <person name="Longtonglang A."/>
            <person name="Teaumroong N."/>
            <person name="Mitsui H."/>
            <person name="Hattori M."/>
            <person name="Hattori R."/>
            <person name="Hattori T."/>
            <person name="Minamisawa K."/>
        </authorList>
    </citation>
    <scope>NUCLEOTIDE SEQUENCE [LARGE SCALE GENOMIC DNA]</scope>
    <source>
        <strain evidence="8 9">S58</strain>
    </source>
</reference>
<dbReference type="STRING" id="1245469.S58_09430"/>
<dbReference type="InterPro" id="IPR017871">
    <property type="entry name" value="ABC_transporter-like_CS"/>
</dbReference>
<organism evidence="8 9">
    <name type="scientific">Bradyrhizobium oligotrophicum S58</name>
    <dbReference type="NCBI Taxonomy" id="1245469"/>
    <lineage>
        <taxon>Bacteria</taxon>
        <taxon>Pseudomonadati</taxon>
        <taxon>Pseudomonadota</taxon>
        <taxon>Alphaproteobacteria</taxon>
        <taxon>Hyphomicrobiales</taxon>
        <taxon>Nitrobacteraceae</taxon>
        <taxon>Bradyrhizobium</taxon>
    </lineage>
</organism>
<dbReference type="GO" id="GO:0005524">
    <property type="term" value="F:ATP binding"/>
    <property type="evidence" value="ECO:0007669"/>
    <property type="project" value="UniProtKB-KW"/>
</dbReference>
<dbReference type="GO" id="GO:0015658">
    <property type="term" value="F:branched-chain amino acid transmembrane transporter activity"/>
    <property type="evidence" value="ECO:0007669"/>
    <property type="project" value="TreeGrafter"/>
</dbReference>
<dbReference type="PANTHER" id="PTHR43820">
    <property type="entry name" value="HIGH-AFFINITY BRANCHED-CHAIN AMINO ACID TRANSPORT ATP-BINDING PROTEIN LIVF"/>
    <property type="match status" value="1"/>
</dbReference>
<dbReference type="SUPFAM" id="SSF52540">
    <property type="entry name" value="P-loop containing nucleoside triphosphate hydrolases"/>
    <property type="match status" value="1"/>
</dbReference>
<dbReference type="Proteomes" id="UP000011841">
    <property type="component" value="Chromosome"/>
</dbReference>
<gene>
    <name evidence="8" type="ORF">S58_09430</name>
</gene>
<dbReference type="AlphaFoldDB" id="M4Z1T6"/>
<evidence type="ECO:0000256" key="6">
    <source>
        <dbReference type="ARBA" id="ARBA00024722"/>
    </source>
</evidence>
<name>M4Z1T6_9BRAD</name>
<dbReference type="InterPro" id="IPR052156">
    <property type="entry name" value="BCAA_Transport_ATP-bd_LivF"/>
</dbReference>
<evidence type="ECO:0000256" key="3">
    <source>
        <dbReference type="ARBA" id="ARBA00022741"/>
    </source>
</evidence>